<comment type="caution">
    <text evidence="3">The sequence shown here is derived from an EMBL/GenBank/DDBJ whole genome shotgun (WGS) entry which is preliminary data.</text>
</comment>
<feature type="chain" id="PRO_5017941233" description="Fibronectin type-III domain-containing protein" evidence="1">
    <location>
        <begin position="27"/>
        <end position="178"/>
    </location>
</feature>
<feature type="signal peptide" evidence="1">
    <location>
        <begin position="1"/>
        <end position="26"/>
    </location>
</feature>
<evidence type="ECO:0000259" key="2">
    <source>
        <dbReference type="PROSITE" id="PS50853"/>
    </source>
</evidence>
<dbReference type="CDD" id="cd00063">
    <property type="entry name" value="FN3"/>
    <property type="match status" value="1"/>
</dbReference>
<dbReference type="PROSITE" id="PS50853">
    <property type="entry name" value="FN3"/>
    <property type="match status" value="1"/>
</dbReference>
<accession>A0A3N7HXY8</accession>
<dbReference type="Gene3D" id="2.60.40.10">
    <property type="entry name" value="Immunoglobulins"/>
    <property type="match status" value="1"/>
</dbReference>
<organism evidence="3 4">
    <name type="scientific">Piscinibacter terrae</name>
    <dbReference type="NCBI Taxonomy" id="2496871"/>
    <lineage>
        <taxon>Bacteria</taxon>
        <taxon>Pseudomonadati</taxon>
        <taxon>Pseudomonadota</taxon>
        <taxon>Betaproteobacteria</taxon>
        <taxon>Burkholderiales</taxon>
        <taxon>Sphaerotilaceae</taxon>
        <taxon>Piscinibacter</taxon>
    </lineage>
</organism>
<evidence type="ECO:0000313" key="3">
    <source>
        <dbReference type="EMBL" id="RQP26336.1"/>
    </source>
</evidence>
<dbReference type="InterPro" id="IPR003961">
    <property type="entry name" value="FN3_dom"/>
</dbReference>
<dbReference type="InterPro" id="IPR036116">
    <property type="entry name" value="FN3_sf"/>
</dbReference>
<dbReference type="Proteomes" id="UP000267464">
    <property type="component" value="Unassembled WGS sequence"/>
</dbReference>
<evidence type="ECO:0000313" key="4">
    <source>
        <dbReference type="Proteomes" id="UP000267464"/>
    </source>
</evidence>
<evidence type="ECO:0000256" key="1">
    <source>
        <dbReference type="SAM" id="SignalP"/>
    </source>
</evidence>
<dbReference type="AlphaFoldDB" id="A0A3N7HXY8"/>
<dbReference type="SUPFAM" id="SSF49265">
    <property type="entry name" value="Fibronectin type III"/>
    <property type="match status" value="1"/>
</dbReference>
<sequence>MERFMRTNLGRAVRARVLMSLSVCFAAALTACGGGTDASSDTSAAQAEDGTANAQALAQRTIPTALPKQQQPGQAIGQQPITQQPVNQQPVATGTMTVSWAAPTTSADGLRLGDLTGYRVYYGTTSGSYTAAVDVPSATTLSATINGLPTATYFVVVKAYDSSNNESSASSEASLAVR</sequence>
<protein>
    <recommendedName>
        <fullName evidence="2">Fibronectin type-III domain-containing protein</fullName>
    </recommendedName>
</protein>
<proteinExistence type="predicted"/>
<gene>
    <name evidence="3" type="ORF">DZC73_04745</name>
</gene>
<keyword evidence="1" id="KW-0732">Signal</keyword>
<dbReference type="PROSITE" id="PS51257">
    <property type="entry name" value="PROKAR_LIPOPROTEIN"/>
    <property type="match status" value="1"/>
</dbReference>
<dbReference type="EMBL" id="QUSW01000001">
    <property type="protein sequence ID" value="RQP26336.1"/>
    <property type="molecule type" value="Genomic_DNA"/>
</dbReference>
<reference evidence="3 4" key="2">
    <citation type="submission" date="2018-12" db="EMBL/GenBank/DDBJ databases">
        <title>Rhizobacter gummiphilus sp. nov., a rubber-degrading bacterium isolated from the soil of a botanical garden in Japan.</title>
        <authorList>
            <person name="Shunsuke S.S."/>
        </authorList>
    </citation>
    <scope>NUCLEOTIDE SEQUENCE [LARGE SCALE GENOMIC DNA]</scope>
    <source>
        <strain evidence="3 4">S-16</strain>
    </source>
</reference>
<feature type="domain" description="Fibronectin type-III" evidence="2">
    <location>
        <begin position="82"/>
        <end position="178"/>
    </location>
</feature>
<reference evidence="3 4" key="1">
    <citation type="submission" date="2018-08" db="EMBL/GenBank/DDBJ databases">
        <authorList>
            <person name="Khan S.A."/>
            <person name="Jeon C.O."/>
            <person name="Chun B.H."/>
            <person name="Jeong S.E."/>
        </authorList>
    </citation>
    <scope>NUCLEOTIDE SEQUENCE [LARGE SCALE GENOMIC DNA]</scope>
    <source>
        <strain evidence="3 4">S-16</strain>
    </source>
</reference>
<keyword evidence="4" id="KW-1185">Reference proteome</keyword>
<dbReference type="InterPro" id="IPR013783">
    <property type="entry name" value="Ig-like_fold"/>
</dbReference>
<name>A0A3N7HXY8_9BURK</name>